<name>A0A850R1M5_9LACO</name>
<protein>
    <submittedName>
        <fullName evidence="2">Methyltransferase</fullName>
    </submittedName>
</protein>
<feature type="domain" description="Methyltransferase small" evidence="1">
    <location>
        <begin position="29"/>
        <end position="124"/>
    </location>
</feature>
<dbReference type="PANTHER" id="PTHR47739">
    <property type="entry name" value="TRNA1(VAL) (ADENINE(37)-N6)-METHYLTRANSFERASE"/>
    <property type="match status" value="1"/>
</dbReference>
<evidence type="ECO:0000313" key="2">
    <source>
        <dbReference type="EMBL" id="NVY97019.1"/>
    </source>
</evidence>
<dbReference type="InterPro" id="IPR007848">
    <property type="entry name" value="Small_mtfrase_dom"/>
</dbReference>
<dbReference type="Proteomes" id="UP000563523">
    <property type="component" value="Unassembled WGS sequence"/>
</dbReference>
<organism evidence="2 3">
    <name type="scientific">Bombilactobacillus apium</name>
    <dbReference type="NCBI Taxonomy" id="2675299"/>
    <lineage>
        <taxon>Bacteria</taxon>
        <taxon>Bacillati</taxon>
        <taxon>Bacillota</taxon>
        <taxon>Bacilli</taxon>
        <taxon>Lactobacillales</taxon>
        <taxon>Lactobacillaceae</taxon>
        <taxon>Bombilactobacillus</taxon>
    </lineage>
</organism>
<sequence>MVKTKEQIPGFDLTIFQDTDLFRSSVDSLFLAHWVAIRPQQKLVDLCSGCGVIGLCLAKKFQCPTVLIEIQEALARLGQEAINYNHLQDQVQLINSNLKLALNYLEHDSVDVITCNPPYFSAMASPQLGQSNSQNIARHELYFDLPLLGKISSRLLKDNGCLYLVYRPDRLLELAQVLQEYHLPIKELRFIYPHQNDRANLVLIKCRKTMRTNGLRVQPGLVTYQADGTYTQEVRDFLHVPTK</sequence>
<dbReference type="AlphaFoldDB" id="A0A850R1M5"/>
<dbReference type="PANTHER" id="PTHR47739:SF1">
    <property type="entry name" value="TRNA1(VAL) (ADENINE(37)-N6)-METHYLTRANSFERASE"/>
    <property type="match status" value="1"/>
</dbReference>
<reference evidence="2 3" key="1">
    <citation type="submission" date="2020-06" db="EMBL/GenBank/DDBJ databases">
        <authorList>
            <person name="Kang J."/>
        </authorList>
    </citation>
    <scope>NUCLEOTIDE SEQUENCE [LARGE SCALE GENOMIC DNA]</scope>
    <source>
        <strain evidence="2 3">DCY120</strain>
    </source>
</reference>
<keyword evidence="2" id="KW-0808">Transferase</keyword>
<dbReference type="EMBL" id="JABZEC010000007">
    <property type="protein sequence ID" value="NVY97019.1"/>
    <property type="molecule type" value="Genomic_DNA"/>
</dbReference>
<evidence type="ECO:0000313" key="3">
    <source>
        <dbReference type="Proteomes" id="UP000563523"/>
    </source>
</evidence>
<gene>
    <name evidence="2" type="ORF">HU830_07640</name>
</gene>
<accession>A0A850R1M5</accession>
<dbReference type="CDD" id="cd02440">
    <property type="entry name" value="AdoMet_MTases"/>
    <property type="match status" value="1"/>
</dbReference>
<dbReference type="Pfam" id="PF05175">
    <property type="entry name" value="MTS"/>
    <property type="match status" value="1"/>
</dbReference>
<dbReference type="Gene3D" id="3.40.50.150">
    <property type="entry name" value="Vaccinia Virus protein VP39"/>
    <property type="match status" value="1"/>
</dbReference>
<dbReference type="GO" id="GO:0008168">
    <property type="term" value="F:methyltransferase activity"/>
    <property type="evidence" value="ECO:0007669"/>
    <property type="project" value="UniProtKB-KW"/>
</dbReference>
<dbReference type="RefSeq" id="WP_176943183.1">
    <property type="nucleotide sequence ID" value="NZ_JABZEC010000007.1"/>
</dbReference>
<comment type="caution">
    <text evidence="2">The sequence shown here is derived from an EMBL/GenBank/DDBJ whole genome shotgun (WGS) entry which is preliminary data.</text>
</comment>
<dbReference type="SUPFAM" id="SSF53335">
    <property type="entry name" value="S-adenosyl-L-methionine-dependent methyltransferases"/>
    <property type="match status" value="1"/>
</dbReference>
<keyword evidence="2" id="KW-0489">Methyltransferase</keyword>
<keyword evidence="3" id="KW-1185">Reference proteome</keyword>
<dbReference type="InterPro" id="IPR050210">
    <property type="entry name" value="tRNA_Adenine-N(6)_MTase"/>
</dbReference>
<proteinExistence type="predicted"/>
<dbReference type="InterPro" id="IPR029063">
    <property type="entry name" value="SAM-dependent_MTases_sf"/>
</dbReference>
<dbReference type="GO" id="GO:0032259">
    <property type="term" value="P:methylation"/>
    <property type="evidence" value="ECO:0007669"/>
    <property type="project" value="UniProtKB-KW"/>
</dbReference>
<evidence type="ECO:0000259" key="1">
    <source>
        <dbReference type="Pfam" id="PF05175"/>
    </source>
</evidence>